<dbReference type="AlphaFoldDB" id="A0A4Z2EZ34"/>
<dbReference type="Proteomes" id="UP000314294">
    <property type="component" value="Unassembled WGS sequence"/>
</dbReference>
<evidence type="ECO:0000313" key="1">
    <source>
        <dbReference type="EMBL" id="TNN34227.1"/>
    </source>
</evidence>
<dbReference type="EMBL" id="SRLO01002014">
    <property type="protein sequence ID" value="TNN34227.1"/>
    <property type="molecule type" value="Genomic_DNA"/>
</dbReference>
<name>A0A4Z2EZ34_9TELE</name>
<accession>A0A4Z2EZ34</accession>
<comment type="caution">
    <text evidence="1">The sequence shown here is derived from an EMBL/GenBank/DDBJ whole genome shotgun (WGS) entry which is preliminary data.</text>
</comment>
<evidence type="ECO:0000313" key="2">
    <source>
        <dbReference type="Proteomes" id="UP000314294"/>
    </source>
</evidence>
<protein>
    <submittedName>
        <fullName evidence="1">Uncharacterized protein</fullName>
    </submittedName>
</protein>
<keyword evidence="2" id="KW-1185">Reference proteome</keyword>
<proteinExistence type="predicted"/>
<organism evidence="1 2">
    <name type="scientific">Liparis tanakae</name>
    <name type="common">Tanaka's snailfish</name>
    <dbReference type="NCBI Taxonomy" id="230148"/>
    <lineage>
        <taxon>Eukaryota</taxon>
        <taxon>Metazoa</taxon>
        <taxon>Chordata</taxon>
        <taxon>Craniata</taxon>
        <taxon>Vertebrata</taxon>
        <taxon>Euteleostomi</taxon>
        <taxon>Actinopterygii</taxon>
        <taxon>Neopterygii</taxon>
        <taxon>Teleostei</taxon>
        <taxon>Neoteleostei</taxon>
        <taxon>Acanthomorphata</taxon>
        <taxon>Eupercaria</taxon>
        <taxon>Perciformes</taxon>
        <taxon>Cottioidei</taxon>
        <taxon>Cottales</taxon>
        <taxon>Liparidae</taxon>
        <taxon>Liparis</taxon>
    </lineage>
</organism>
<sequence>MKVKHHQLSMDLMERRQRGSVALPPLCRWIWVQRNRVLHQTKRSSEGAGPRPAYQELVGPFLGGFEDLPGVVVQEALQRTPVDGHDLIAHLHQPGQLCGASCWRRSSVEPTSPPLCRVSSSFVRSAGGGALWAAAAAWRRTASPPRSIVSTAAPRSLLKSSVQS</sequence>
<reference evidence="1 2" key="1">
    <citation type="submission" date="2019-03" db="EMBL/GenBank/DDBJ databases">
        <title>First draft genome of Liparis tanakae, snailfish: a comprehensive survey of snailfish specific genes.</title>
        <authorList>
            <person name="Kim W."/>
            <person name="Song I."/>
            <person name="Jeong J.-H."/>
            <person name="Kim D."/>
            <person name="Kim S."/>
            <person name="Ryu S."/>
            <person name="Song J.Y."/>
            <person name="Lee S.K."/>
        </authorList>
    </citation>
    <scope>NUCLEOTIDE SEQUENCE [LARGE SCALE GENOMIC DNA]</scope>
    <source>
        <tissue evidence="1">Muscle</tissue>
    </source>
</reference>
<gene>
    <name evidence="1" type="ORF">EYF80_055611</name>
</gene>